<evidence type="ECO:0000256" key="6">
    <source>
        <dbReference type="SAM" id="Phobius"/>
    </source>
</evidence>
<evidence type="ECO:0000313" key="9">
    <source>
        <dbReference type="Proteomes" id="UP000319103"/>
    </source>
</evidence>
<evidence type="ECO:0000256" key="1">
    <source>
        <dbReference type="ARBA" id="ARBA00004141"/>
    </source>
</evidence>
<organism evidence="8 9">
    <name type="scientific">Kitasatospora acidiphila</name>
    <dbReference type="NCBI Taxonomy" id="2567942"/>
    <lineage>
        <taxon>Bacteria</taxon>
        <taxon>Bacillati</taxon>
        <taxon>Actinomycetota</taxon>
        <taxon>Actinomycetes</taxon>
        <taxon>Kitasatosporales</taxon>
        <taxon>Streptomycetaceae</taxon>
        <taxon>Kitasatospora</taxon>
    </lineage>
</organism>
<feature type="transmembrane region" description="Helical" evidence="6">
    <location>
        <begin position="268"/>
        <end position="286"/>
    </location>
</feature>
<protein>
    <submittedName>
        <fullName evidence="8">Phosphatase PAP2 family protein</fullName>
    </submittedName>
</protein>
<dbReference type="GO" id="GO:0016020">
    <property type="term" value="C:membrane"/>
    <property type="evidence" value="ECO:0007669"/>
    <property type="project" value="UniProtKB-SubCell"/>
</dbReference>
<dbReference type="PANTHER" id="PTHR31310">
    <property type="match status" value="1"/>
</dbReference>
<keyword evidence="4 6" id="KW-0472">Membrane</keyword>
<proteinExistence type="predicted"/>
<accession>A0A540W9Y3</accession>
<comment type="caution">
    <text evidence="8">The sequence shown here is derived from an EMBL/GenBank/DDBJ whole genome shotgun (WGS) entry which is preliminary data.</text>
</comment>
<feature type="transmembrane region" description="Helical" evidence="6">
    <location>
        <begin position="244"/>
        <end position="262"/>
    </location>
</feature>
<gene>
    <name evidence="8" type="ORF">E6W39_30120</name>
</gene>
<dbReference type="EMBL" id="VIGB01000003">
    <property type="protein sequence ID" value="TQF05707.1"/>
    <property type="molecule type" value="Genomic_DNA"/>
</dbReference>
<keyword evidence="3 6" id="KW-1133">Transmembrane helix</keyword>
<evidence type="ECO:0000259" key="7">
    <source>
        <dbReference type="Pfam" id="PF14378"/>
    </source>
</evidence>
<sequence>MGESTIHVPGSDDTAAPRHGDSVQTPGGAAAEAANGTGGSTAVSSADSLRHRIARARRRPKRPRLWFEIALMGITYWLYNIVRNAIPQQDAIAQRHATWVWHTEQDFGISIERWVNHTLDKVGWLITGMNYYYATLHFIVTLAVLIWLYRSHPGRYAAARLVLAVTTIIALVGFYLFPLAPPRLMNGGGFVDTVITHHTWGSLASGAAASVTNKYAAMPSMHIGWSMWCGLSIFFLAERTWVRALGLAYPAATLVVIIATANHFWMDAVGGAACLAVGFLVARLVYHRWAFQFPQIPASWQAEAGTLPEQRPTPVGVKVSR</sequence>
<feature type="transmembrane region" description="Helical" evidence="6">
    <location>
        <begin position="215"/>
        <end position="237"/>
    </location>
</feature>
<evidence type="ECO:0000313" key="8">
    <source>
        <dbReference type="EMBL" id="TQF05707.1"/>
    </source>
</evidence>
<evidence type="ECO:0000256" key="3">
    <source>
        <dbReference type="ARBA" id="ARBA00022989"/>
    </source>
</evidence>
<keyword evidence="9" id="KW-1185">Reference proteome</keyword>
<feature type="region of interest" description="Disordered" evidence="5">
    <location>
        <begin position="1"/>
        <end position="46"/>
    </location>
</feature>
<dbReference type="Pfam" id="PF14378">
    <property type="entry name" value="PAP2_3"/>
    <property type="match status" value="1"/>
</dbReference>
<feature type="domain" description="Inositolphosphotransferase Aur1/Ipt1" evidence="7">
    <location>
        <begin position="99"/>
        <end position="280"/>
    </location>
</feature>
<reference evidence="8 9" key="1">
    <citation type="submission" date="2019-06" db="EMBL/GenBank/DDBJ databases">
        <title>Description of Kitasatospora acidophila sp. nov. isolated from pine grove soil, and reclassification of Streptomyces novaecaesareae to Kitasatospora novaeceasareae comb. nov.</title>
        <authorList>
            <person name="Kim M.J."/>
        </authorList>
    </citation>
    <scope>NUCLEOTIDE SEQUENCE [LARGE SCALE GENOMIC DNA]</scope>
    <source>
        <strain evidence="8 9">MMS16-CNU292</strain>
    </source>
</reference>
<feature type="transmembrane region" description="Helical" evidence="6">
    <location>
        <begin position="131"/>
        <end position="149"/>
    </location>
</feature>
<dbReference type="RefSeq" id="WP_141636177.1">
    <property type="nucleotide sequence ID" value="NZ_VIGB01000003.1"/>
</dbReference>
<dbReference type="PANTHER" id="PTHR31310:SF7">
    <property type="entry name" value="PA-PHOSPHATASE RELATED-FAMILY PROTEIN DDB_G0268928"/>
    <property type="match status" value="1"/>
</dbReference>
<feature type="transmembrane region" description="Helical" evidence="6">
    <location>
        <begin position="65"/>
        <end position="82"/>
    </location>
</feature>
<keyword evidence="2 6" id="KW-0812">Transmembrane</keyword>
<evidence type="ECO:0000256" key="2">
    <source>
        <dbReference type="ARBA" id="ARBA00022692"/>
    </source>
</evidence>
<name>A0A540W9Y3_9ACTN</name>
<feature type="transmembrane region" description="Helical" evidence="6">
    <location>
        <begin position="161"/>
        <end position="180"/>
    </location>
</feature>
<evidence type="ECO:0000256" key="4">
    <source>
        <dbReference type="ARBA" id="ARBA00023136"/>
    </source>
</evidence>
<dbReference type="Proteomes" id="UP000319103">
    <property type="component" value="Unassembled WGS sequence"/>
</dbReference>
<comment type="subcellular location">
    <subcellularLocation>
        <location evidence="1">Membrane</location>
        <topology evidence="1">Multi-pass membrane protein</topology>
    </subcellularLocation>
</comment>
<dbReference type="InterPro" id="IPR052185">
    <property type="entry name" value="IPC_Synthase-Related"/>
</dbReference>
<dbReference type="InterPro" id="IPR026841">
    <property type="entry name" value="Aur1/Ipt1"/>
</dbReference>
<evidence type="ECO:0000256" key="5">
    <source>
        <dbReference type="SAM" id="MobiDB-lite"/>
    </source>
</evidence>
<feature type="compositionally biased region" description="Low complexity" evidence="5">
    <location>
        <begin position="25"/>
        <end position="35"/>
    </location>
</feature>
<dbReference type="OrthoDB" id="5241565at2"/>
<dbReference type="CDD" id="cd03386">
    <property type="entry name" value="PAP2_Aur1_like"/>
    <property type="match status" value="1"/>
</dbReference>
<dbReference type="AlphaFoldDB" id="A0A540W9Y3"/>